<dbReference type="PIRSF" id="PIRSF037205">
    <property type="entry name" value="UCP037205"/>
    <property type="match status" value="1"/>
</dbReference>
<evidence type="ECO:0000313" key="1">
    <source>
        <dbReference type="EMBL" id="MUP41555.1"/>
    </source>
</evidence>
<dbReference type="PANTHER" id="PTHR37463">
    <property type="entry name" value="GSL3115 PROTEIN"/>
    <property type="match status" value="1"/>
</dbReference>
<protein>
    <submittedName>
        <fullName evidence="1">DUF2256 domain-containing protein</fullName>
    </submittedName>
</protein>
<keyword evidence="2" id="KW-1185">Reference proteome</keyword>
<dbReference type="Proteomes" id="UP000460416">
    <property type="component" value="Unassembled WGS sequence"/>
</dbReference>
<dbReference type="InterPro" id="IPR017136">
    <property type="entry name" value="UCP037205"/>
</dbReference>
<dbReference type="AlphaFoldDB" id="A0A7M3SY74"/>
<evidence type="ECO:0000313" key="2">
    <source>
        <dbReference type="Proteomes" id="UP000460416"/>
    </source>
</evidence>
<dbReference type="OrthoDB" id="27194at2"/>
<dbReference type="EMBL" id="VJVW01000001">
    <property type="protein sequence ID" value="MUP41555.1"/>
    <property type="molecule type" value="Genomic_DNA"/>
</dbReference>
<dbReference type="PANTHER" id="PTHR37463:SF1">
    <property type="entry name" value="DUF2256 DOMAIN-CONTAINING PROTEIN"/>
    <property type="match status" value="1"/>
</dbReference>
<name>A0A7M3SY74_9FLAO</name>
<dbReference type="Pfam" id="PF10013">
    <property type="entry name" value="DUF2256"/>
    <property type="match status" value="1"/>
</dbReference>
<proteinExistence type="predicted"/>
<dbReference type="RefSeq" id="WP_156273945.1">
    <property type="nucleotide sequence ID" value="NZ_BAABGI010000002.1"/>
</dbReference>
<reference evidence="1 2" key="1">
    <citation type="submission" date="2019-07" db="EMBL/GenBank/DDBJ databases">
        <title>Gramella aestuarii sp. nov., isolated from a tidal flat, and emended description of Gramella echinicola.</title>
        <authorList>
            <person name="Liu L."/>
        </authorList>
    </citation>
    <scope>NUCLEOTIDE SEQUENCE [LARGE SCALE GENOMIC DNA]</scope>
    <source>
        <strain evidence="1 2">BS12</strain>
    </source>
</reference>
<sequence>MRKKEHLPEKICPVCQRPFKWRKKWEKDWENVKYCSEKCRKNKK</sequence>
<gene>
    <name evidence="1" type="ORF">FLP08_03125</name>
</gene>
<accession>A0A7M3SY74</accession>
<comment type="caution">
    <text evidence="1">The sequence shown here is derived from an EMBL/GenBank/DDBJ whole genome shotgun (WGS) entry which is preliminary data.</text>
</comment>
<organism evidence="1 2">
    <name type="scientific">Christiangramia aestuarii</name>
    <dbReference type="NCBI Taxonomy" id="1028746"/>
    <lineage>
        <taxon>Bacteria</taxon>
        <taxon>Pseudomonadati</taxon>
        <taxon>Bacteroidota</taxon>
        <taxon>Flavobacteriia</taxon>
        <taxon>Flavobacteriales</taxon>
        <taxon>Flavobacteriaceae</taxon>
        <taxon>Christiangramia</taxon>
    </lineage>
</organism>